<reference evidence="3" key="2">
    <citation type="journal article" date="2016" name="G3 (Bethesda)">
        <title>Genome Evolution in Three Species of Cactophilic Drosophila.</title>
        <authorList>
            <person name="Sanchez-Flores A."/>
            <person name="Penazola F."/>
            <person name="Carpinteyro-Ponce J."/>
            <person name="Nazario-Yepiz N."/>
            <person name="Abreu-Goodger C."/>
            <person name="Machado C.A."/>
            <person name="Markow T.A."/>
        </authorList>
    </citation>
    <scope>NUCLEOTIDE SEQUENCE [LARGE SCALE GENOMIC DNA]</scope>
</reference>
<feature type="region of interest" description="Disordered" evidence="2">
    <location>
        <begin position="58"/>
        <end position="81"/>
    </location>
</feature>
<evidence type="ECO:0000256" key="2">
    <source>
        <dbReference type="SAM" id="MobiDB-lite"/>
    </source>
</evidence>
<feature type="compositionally biased region" description="Basic and acidic residues" evidence="2">
    <location>
        <begin position="976"/>
        <end position="990"/>
    </location>
</feature>
<accession>A0ABM1PRZ4</accession>
<feature type="coiled-coil region" evidence="1">
    <location>
        <begin position="2631"/>
        <end position="2658"/>
    </location>
</feature>
<evidence type="ECO:0000313" key="3">
    <source>
        <dbReference type="Proteomes" id="UP000694904"/>
    </source>
</evidence>
<gene>
    <name evidence="4" type="primary">LOC108618468</name>
</gene>
<evidence type="ECO:0000313" key="4">
    <source>
        <dbReference type="RefSeq" id="XP_017869980.1"/>
    </source>
</evidence>
<feature type="region of interest" description="Disordered" evidence="2">
    <location>
        <begin position="1933"/>
        <end position="1960"/>
    </location>
</feature>
<feature type="region of interest" description="Disordered" evidence="2">
    <location>
        <begin position="618"/>
        <end position="669"/>
    </location>
</feature>
<feature type="coiled-coil region" evidence="1">
    <location>
        <begin position="1052"/>
        <end position="1257"/>
    </location>
</feature>
<organism evidence="3 4">
    <name type="scientific">Drosophila arizonae</name>
    <name type="common">Fruit fly</name>
    <dbReference type="NCBI Taxonomy" id="7263"/>
    <lineage>
        <taxon>Eukaryota</taxon>
        <taxon>Metazoa</taxon>
        <taxon>Ecdysozoa</taxon>
        <taxon>Arthropoda</taxon>
        <taxon>Hexapoda</taxon>
        <taxon>Insecta</taxon>
        <taxon>Pterygota</taxon>
        <taxon>Neoptera</taxon>
        <taxon>Endopterygota</taxon>
        <taxon>Diptera</taxon>
        <taxon>Brachycera</taxon>
        <taxon>Muscomorpha</taxon>
        <taxon>Ephydroidea</taxon>
        <taxon>Drosophilidae</taxon>
        <taxon>Drosophila</taxon>
    </lineage>
</organism>
<feature type="region of interest" description="Disordered" evidence="2">
    <location>
        <begin position="954"/>
        <end position="990"/>
    </location>
</feature>
<feature type="compositionally biased region" description="Low complexity" evidence="2">
    <location>
        <begin position="2759"/>
        <end position="2780"/>
    </location>
</feature>
<feature type="compositionally biased region" description="Basic and acidic residues" evidence="2">
    <location>
        <begin position="625"/>
        <end position="634"/>
    </location>
</feature>
<reference evidence="4" key="3">
    <citation type="submission" date="2025-08" db="UniProtKB">
        <authorList>
            <consortium name="RefSeq"/>
        </authorList>
    </citation>
    <scope>IDENTIFICATION</scope>
    <source>
        <tissue evidence="4">Whole organism</tissue>
    </source>
</reference>
<dbReference type="PANTHER" id="PTHR43941">
    <property type="entry name" value="STRUCTURAL MAINTENANCE OF CHROMOSOMES PROTEIN 2"/>
    <property type="match status" value="1"/>
</dbReference>
<keyword evidence="1" id="KW-0175">Coiled coil</keyword>
<proteinExistence type="predicted"/>
<feature type="compositionally biased region" description="Low complexity" evidence="2">
    <location>
        <begin position="2665"/>
        <end position="2689"/>
    </location>
</feature>
<reference evidence="3" key="1">
    <citation type="journal article" date="1997" name="Nucleic Acids Res.">
        <title>tRNAscan-SE: a program for improved detection of transfer RNA genes in genomic sequence.</title>
        <authorList>
            <person name="Lowe T.M."/>
            <person name="Eddy S.R."/>
        </authorList>
    </citation>
    <scope>NUCLEOTIDE SEQUENCE [LARGE SCALE GENOMIC DNA]</scope>
</reference>
<feature type="coiled-coil region" evidence="1">
    <location>
        <begin position="1807"/>
        <end position="1869"/>
    </location>
</feature>
<feature type="region of interest" description="Disordered" evidence="2">
    <location>
        <begin position="2662"/>
        <end position="2699"/>
    </location>
</feature>
<name>A0ABM1PRZ4_DROAR</name>
<feature type="compositionally biased region" description="Low complexity" evidence="2">
    <location>
        <begin position="2735"/>
        <end position="2752"/>
    </location>
</feature>
<dbReference type="GeneID" id="108618468"/>
<keyword evidence="3" id="KW-1185">Reference proteome</keyword>
<feature type="compositionally biased region" description="Low complexity" evidence="2">
    <location>
        <begin position="2518"/>
        <end position="2532"/>
    </location>
</feature>
<feature type="coiled-coil region" evidence="1">
    <location>
        <begin position="1292"/>
        <end position="1713"/>
    </location>
</feature>
<dbReference type="Proteomes" id="UP000694904">
    <property type="component" value="Chromosome X"/>
</dbReference>
<evidence type="ECO:0000256" key="1">
    <source>
        <dbReference type="SAM" id="Coils"/>
    </source>
</evidence>
<protein>
    <submittedName>
        <fullName evidence="4">Protein lava lamp</fullName>
    </submittedName>
</protein>
<feature type="coiled-coil region" evidence="1">
    <location>
        <begin position="1970"/>
        <end position="2004"/>
    </location>
</feature>
<feature type="compositionally biased region" description="Polar residues" evidence="2">
    <location>
        <begin position="2811"/>
        <end position="2836"/>
    </location>
</feature>
<feature type="region of interest" description="Disordered" evidence="2">
    <location>
        <begin position="2363"/>
        <end position="2382"/>
    </location>
</feature>
<dbReference type="PANTHER" id="PTHR43941:SF1">
    <property type="entry name" value="STRUCTURAL MAINTENANCE OF CHROMOSOMES PROTEIN 2"/>
    <property type="match status" value="1"/>
</dbReference>
<sequence length="2836" mass="324198">MSGQMSEHMPPNEPEEESSSADVSLTQHVSAGGTGGKGRLDSLRENLFKQQERLTALRERALRKSEDGSRGKPSISDSMESLQSLGQRLSTLKVRNPDSPQVLLHELPSHDSSTPLATPTKDVSGSEKLQMLNQRTEQNRALLEQRKRDMAKSLQSVKSGMRQSIDLGSSMSDLRAPATAAPVSRHWSAADLQLQMQQQLQQQPSEEGRLKQLKNKMRLIEMKQNRKEQELQQELNDLRNELTRREEQIQQLEATLAQQGEQVDSQRLLQEQENTRLHAEIEQLRERNAELENSSEMLEALRLELHSAREQLLEQQANQAAAEAAALVSTDAQVNVELAKQLQELEKELQELRDSKEEQTPKLEPNALRVSELEATIALQNEQLAEKTTELNVLNVNLRVLEEKLAQSVKSKPIFLDEDASDGNEQLQAQLQQLKQKLDECNKSNIKLKLKCKQAEKQLQKLQSLDTQQELARITAENEQLQQRITVLEDEKGQWQLAHVEEDAAQEQQQQQGSKPTPSAGQTEAIRLLEEQKEELQQALEALQLGSETARVESELSEVQLEEQLSQRVQQLESEAVEQQKQLQKLQAEKEALDKKLTHYINENMELLDKLEKLSSSSSAESIEIVERPTERRFSQRPGSEGEAEPEGDQASGSNTKQPTAPAVLPSFVSELTQTDLAVPELEVNENLAQLRNENDELLQKIELFTNERREVLAKMEQLQAENAALQSQLKLAEEQQQEVKTTQETELKLEQLEAEKATLQTELKLIQEQLETEKTTLQTELKLAKEQLQTESAALQAQLEELQRDKQQLSLQLSEKSNLSQELSSMQRSSEVVAALDCGEGGAALFDKCERSLSKLSSELEAYRKANDRNAKLNVSKKLAKEAKNVHVQLTELLQKVKEASTAVETVTVVETVVAVTAPNGKALAEYEQLTAQNAELKATLATLQAELEELRESCDPPETGKQLAIGQVDEEEQQERAREREREQEKERERDALIAELRARVEEEQQQVTQLESVIAELRASEAEHLQLIASQSAELVQLQLQAERFDQSLNNSEMAHEKHMEQQQRLKRELQARIETLEGEQRILQALVAEQKQQLIESYSESEYETNMKLLELQQCQKELEASEQRNKELREKLKKYALSLKKRTAEQAELEQQLQRERATVAELQEQQQQFQEQQQQFQEQQQQLQEQQQQFQEQQQQLHDMDQLKEDNARLHEQLAKQQSKLSSLSKLKEEVERLQVELQNTVHANTALRQESYKLEMALAEQGSAEELRRQLEVKSLKFDKSKEVIKIRNATILSLQRELAELRAQLQAQPEEEEQEKEKEHAQQLEQLEQLRAQNAKMVEEKVNFEQTIGRLETIHEGIQAKLQQDQSYIESLEAQISELQSKCVTLEDQTASLRAHEASAKEQIELLEQQVREAHAQRAEVESQLNERVKQLMERELVQNRQIKMLRSEADESRELLVSLQTTHETMLLRYKQEAQQAQAQREHQTNNNEQHILELRTQLHARNIELEHQRQVFDAKLAAKATELDELECDMNAHMQRAAMQTRELTQQLERSEEQLQARTEELARLNDELADVERERAALSREAAILRMQQDSAEQDVLELQELRMQVIQDKTEMDNLRSQIDSLCANHNQELQALQQQIAELDTLGQNQTDDQVYIENENKRLTEQLVELQGRLDEQAEQLARQQLQARLDEQIEQVARQQAASAPIPAPASFQSQATATDDWMAWSGMMQPTQRQEQNAPLPAPAMFFGGDAAAAPSPFDEIVAQPLRMTTQNLGMSLPQTQAVTNVESSGGEPTIEDLQRNVSDLEKHAKELETKLLARNQALAEHEERRAQLERLLAEREQELAQLHAAAEERERVAAVEALIQPAVAPTTAAPSLDMFFGNETVTDAAVTSLDLGLPQTEPVEEQLIIPKKAYICHPEQEQQQKLQQQQQQQQQPPLTSDWGVDVDEDPWANADKEQQLTDETAALLTRIEELESQKAKLQTKTAKLMKCVKEYRIKEQQEQARHANNNDLDSAIMDELKLQLQLQEARQAKAEELLQQQTLEKEKLLKRIDVLTAGNERMAELKERQDMDVHMYQTRIRELQDKLQQLESWGEGASAAATPTAQPGDEAAQARIENLMAENQDLNNECQELMAQLRQEKEQAQQERERLQAQLDARNQEAEQLKQQMEQSQQEYQQLQQQLEELRTKQQEYQQLQQQLEELKSKQRDYQQLQQQLEELKTKQQDYQQLQQQLEELKAKQQEGQPLQQQLEELKTKQQECQQLQLQLDELRTKQLELPVAVSAPSDESMALLQEKESEIVHLKQRIEELMREDQTEKLVLEILTKNQELQMLRMQVKQLQEDKLELEQQSIPSKEQPDNQAESQLQQQLEQVQQELEQLRQQSAAHQREKNDMEEELRVLNNHVLSSLELEDKMKQTVLELDMKNIEITELRRSLELLQQAQPQPQEQQQQQQQPDIAALNMQWEALVEQKCSEVARIWQEHLAKREAEYKAKIEELSAAAASAAASSQPVQQEQQQQQPPPLPATEDANEMLTKMQSALETQEMEIVTLKEQLAIRSAEYARLASQYDPFRLQNSLGSGPVAGASGTAGQDPQSEYVLRSDLDYALMMLHQRDMRVEEMIVELVQLLEERDHLQLKLSDTLRQLEAERTGGAASGSANATASSSSSPNKLSGSGELAAATPASSSDLKQKLAELQTVKHSKDKAIVDEREQRLQQMMQLQRDMVKAAPTAAAPTTNLPSPPPAHQQQHLPQQQQNQQQQQQQQQPLEMDSTQSGQRAPYGLMDWILGNNKNEDEAQQTPHNLPQSPVQQQISHSPRSSPSN</sequence>
<feature type="region of interest" description="Disordered" evidence="2">
    <location>
        <begin position="2735"/>
        <end position="2836"/>
    </location>
</feature>
<feature type="coiled-coil region" evidence="1">
    <location>
        <begin position="126"/>
        <end position="153"/>
    </location>
</feature>
<feature type="region of interest" description="Disordered" evidence="2">
    <location>
        <begin position="1"/>
        <end position="46"/>
    </location>
</feature>
<feature type="compositionally biased region" description="Low complexity" evidence="2">
    <location>
        <begin position="1934"/>
        <end position="1948"/>
    </location>
</feature>
<feature type="coiled-coil region" evidence="1">
    <location>
        <begin position="681"/>
        <end position="820"/>
    </location>
</feature>
<dbReference type="RefSeq" id="XP_017869980.1">
    <property type="nucleotide sequence ID" value="XM_018014491.1"/>
</dbReference>
<feature type="compositionally biased region" description="Basic and acidic residues" evidence="2">
    <location>
        <begin position="58"/>
        <end position="70"/>
    </location>
</feature>
<feature type="coiled-coil region" evidence="1">
    <location>
        <begin position="2030"/>
        <end position="2064"/>
    </location>
</feature>
<feature type="region of interest" description="Disordered" evidence="2">
    <location>
        <begin position="2518"/>
        <end position="2541"/>
    </location>
</feature>
<feature type="region of interest" description="Disordered" evidence="2">
    <location>
        <begin position="502"/>
        <end position="521"/>
    </location>
</feature>